<reference evidence="2 3" key="1">
    <citation type="submission" date="2017-06" db="EMBL/GenBank/DDBJ databases">
        <authorList>
            <consortium name="Pathogen Informatics"/>
        </authorList>
    </citation>
    <scope>NUCLEOTIDE SEQUENCE [LARGE SCALE GENOMIC DNA]</scope>
    <source>
        <strain evidence="2 3">NCTC13788</strain>
    </source>
</reference>
<dbReference type="InterPro" id="IPR017853">
    <property type="entry name" value="GH"/>
</dbReference>
<dbReference type="PANTHER" id="PTHR37836">
    <property type="entry name" value="LMO1036 PROTEIN"/>
    <property type="match status" value="1"/>
</dbReference>
<evidence type="ECO:0000313" key="3">
    <source>
        <dbReference type="Proteomes" id="UP000215185"/>
    </source>
</evidence>
<protein>
    <submittedName>
        <fullName evidence="2">Putative endoglucanase</fullName>
    </submittedName>
</protein>
<dbReference type="EMBL" id="LT906439">
    <property type="protein sequence ID" value="SNU91086.1"/>
    <property type="molecule type" value="Genomic_DNA"/>
</dbReference>
<dbReference type="OrthoDB" id="59486at2"/>
<dbReference type="KEGG" id="smen:SAMEA4412692_2145"/>
<dbReference type="eggNOG" id="COG2730">
    <property type="taxonomic scope" value="Bacteria"/>
</dbReference>
<feature type="domain" description="Apiosidase-like catalytic" evidence="1">
    <location>
        <begin position="5"/>
        <end position="335"/>
    </location>
</feature>
<keyword evidence="3" id="KW-1185">Reference proteome</keyword>
<organism evidence="2 3">
    <name type="scientific">Streptococcus merionis</name>
    <dbReference type="NCBI Taxonomy" id="400065"/>
    <lineage>
        <taxon>Bacteria</taxon>
        <taxon>Bacillati</taxon>
        <taxon>Bacillota</taxon>
        <taxon>Bacilli</taxon>
        <taxon>Lactobacillales</taxon>
        <taxon>Streptococcaceae</taxon>
        <taxon>Streptococcus</taxon>
    </lineage>
</organism>
<dbReference type="Proteomes" id="UP000215185">
    <property type="component" value="Chromosome 1"/>
</dbReference>
<name>A0A239T0H2_9STRE</name>
<dbReference type="InterPro" id="IPR025277">
    <property type="entry name" value="Apiosidase-like_cat_dom"/>
</dbReference>
<dbReference type="Gene3D" id="3.20.20.80">
    <property type="entry name" value="Glycosidases"/>
    <property type="match status" value="1"/>
</dbReference>
<accession>A0A239T0H2</accession>
<evidence type="ECO:0000259" key="1">
    <source>
        <dbReference type="Pfam" id="PF13204"/>
    </source>
</evidence>
<evidence type="ECO:0000313" key="2">
    <source>
        <dbReference type="EMBL" id="SNU91086.1"/>
    </source>
</evidence>
<proteinExistence type="predicted"/>
<dbReference type="Pfam" id="PF13204">
    <property type="entry name" value="Apiosidase"/>
    <property type="match status" value="1"/>
</dbReference>
<dbReference type="STRING" id="1123308.GCA_000380085_01589"/>
<dbReference type="RefSeq" id="WP_018374121.1">
    <property type="nucleotide sequence ID" value="NZ_LT906439.1"/>
</dbReference>
<dbReference type="SUPFAM" id="SSF51445">
    <property type="entry name" value="(Trans)glycosidases"/>
    <property type="match status" value="1"/>
</dbReference>
<dbReference type="PANTHER" id="PTHR37836:SF3">
    <property type="entry name" value="ENDOGLUCANASE"/>
    <property type="match status" value="1"/>
</dbReference>
<dbReference type="AlphaFoldDB" id="A0A239T0H2"/>
<sequence>MQISPNKTYFEQDGKPYFYLADTCWSAFTNISEADWSYYLDFRKAQGFNTIQVNLLWQWDASTPAFHIMPYAQSENGAFNFNQPNPEYFDRVYRMMKVARDKEMTIGLVLLWVNYLPDTWAQGITDLNTFPLDMVETYIEEVVRRYDAFSPIYIVSGDTDFPNDTVTEYFTRALKRLKELSPNALTTLHLCGPDSNIPDSIMNNPNLDFYTFQSGHDVNSPQIIHHLTTRFREKVTRPLLNAEPCYEMMGYGPMFYGRFDRFDVRRAAWQSVLSGANAGMTYGAHGIWSWYEPNLPNDTKAYPIFDRPYPWREALKFEGANDYAFLKRFMEAHDFHTLKPCREKITNTESPEIAAAENEAYLLVYLPYNTVLTISENLADCQAYYLDLNSKNQVTAQLNWLKTDKLTQVPMHPYIQDALLVINKRA</sequence>
<gene>
    <name evidence="2" type="ORF">SAMEA4412692_02145</name>
</gene>